<gene>
    <name evidence="2" type="ORF">E8L99_22325</name>
</gene>
<dbReference type="InterPro" id="IPR029069">
    <property type="entry name" value="HotDog_dom_sf"/>
</dbReference>
<accession>A0A4D7QKT0</accession>
<dbReference type="AlphaFoldDB" id="A0A4D7QKT0"/>
<evidence type="ECO:0000259" key="1">
    <source>
        <dbReference type="Pfam" id="PF01575"/>
    </source>
</evidence>
<dbReference type="Proteomes" id="UP000298588">
    <property type="component" value="Chromosome"/>
</dbReference>
<dbReference type="RefSeq" id="WP_137101627.1">
    <property type="nucleotide sequence ID" value="NZ_CP039865.1"/>
</dbReference>
<feature type="domain" description="MaoC-like" evidence="1">
    <location>
        <begin position="16"/>
        <end position="120"/>
    </location>
</feature>
<evidence type="ECO:0000313" key="2">
    <source>
        <dbReference type="EMBL" id="QCK88300.1"/>
    </source>
</evidence>
<proteinExistence type="predicted"/>
<keyword evidence="3" id="KW-1185">Reference proteome</keyword>
<dbReference type="CDD" id="cd03454">
    <property type="entry name" value="YdeM"/>
    <property type="match status" value="1"/>
</dbReference>
<dbReference type="InterPro" id="IPR002539">
    <property type="entry name" value="MaoC-like_dom"/>
</dbReference>
<sequence length="153" mass="16814">MFDEIAVGSIEVLGSHTFTADEIIRFALKFDPQPFHIDPEAAKQSHFGGLIASGWQTGSWWMRLRVERWKATNAERAAKGLPPLKNGPSGGYTNLVWPKPVYAGDTVTYTTEIVGKRASASRPEWGLLFSRNTGVNQNGVLVFAFDGSVFAAR</sequence>
<organism evidence="2 3">
    <name type="scientific">Phreatobacter aquaticus</name>
    <dbReference type="NCBI Taxonomy" id="2570229"/>
    <lineage>
        <taxon>Bacteria</taxon>
        <taxon>Pseudomonadati</taxon>
        <taxon>Pseudomonadota</taxon>
        <taxon>Alphaproteobacteria</taxon>
        <taxon>Hyphomicrobiales</taxon>
        <taxon>Phreatobacteraceae</taxon>
        <taxon>Phreatobacter</taxon>
    </lineage>
</organism>
<dbReference type="SUPFAM" id="SSF54637">
    <property type="entry name" value="Thioesterase/thiol ester dehydrase-isomerase"/>
    <property type="match status" value="1"/>
</dbReference>
<evidence type="ECO:0000313" key="3">
    <source>
        <dbReference type="Proteomes" id="UP000298588"/>
    </source>
</evidence>
<protein>
    <submittedName>
        <fullName evidence="2">MaoC family dehydratase</fullName>
    </submittedName>
</protein>
<dbReference type="Gene3D" id="3.10.129.10">
    <property type="entry name" value="Hotdog Thioesterase"/>
    <property type="match status" value="1"/>
</dbReference>
<dbReference type="EMBL" id="CP039865">
    <property type="protein sequence ID" value="QCK88300.1"/>
    <property type="molecule type" value="Genomic_DNA"/>
</dbReference>
<dbReference type="KEGG" id="paqt:E8L99_22325"/>
<dbReference type="PANTHER" id="PTHR43664:SF1">
    <property type="entry name" value="BETA-METHYLMALYL-COA DEHYDRATASE"/>
    <property type="match status" value="1"/>
</dbReference>
<reference evidence="2 3" key="1">
    <citation type="submission" date="2019-04" db="EMBL/GenBank/DDBJ databases">
        <title>Phreatobacter aquaticus sp. nov.</title>
        <authorList>
            <person name="Choi A."/>
            <person name="Baek K."/>
        </authorList>
    </citation>
    <scope>NUCLEOTIDE SEQUENCE [LARGE SCALE GENOMIC DNA]</scope>
    <source>
        <strain evidence="2 3">NMCR1094</strain>
    </source>
</reference>
<dbReference type="Pfam" id="PF01575">
    <property type="entry name" value="MaoC_dehydratas"/>
    <property type="match status" value="1"/>
</dbReference>
<dbReference type="OrthoDB" id="9797938at2"/>
<dbReference type="PANTHER" id="PTHR43664">
    <property type="entry name" value="MONOAMINE OXIDASE-RELATED"/>
    <property type="match status" value="1"/>
</dbReference>
<name>A0A4D7QKT0_9HYPH</name>
<dbReference type="InterPro" id="IPR052342">
    <property type="entry name" value="MCH/BMMD"/>
</dbReference>